<dbReference type="AlphaFoldDB" id="A0AA39J0E5"/>
<organism evidence="2 3">
    <name type="scientific">Armillaria tabescens</name>
    <name type="common">Ringless honey mushroom</name>
    <name type="synonym">Agaricus tabescens</name>
    <dbReference type="NCBI Taxonomy" id="1929756"/>
    <lineage>
        <taxon>Eukaryota</taxon>
        <taxon>Fungi</taxon>
        <taxon>Dikarya</taxon>
        <taxon>Basidiomycota</taxon>
        <taxon>Agaricomycotina</taxon>
        <taxon>Agaricomycetes</taxon>
        <taxon>Agaricomycetidae</taxon>
        <taxon>Agaricales</taxon>
        <taxon>Marasmiineae</taxon>
        <taxon>Physalacriaceae</taxon>
        <taxon>Desarmillaria</taxon>
    </lineage>
</organism>
<dbReference type="GeneID" id="85354219"/>
<sequence>MDDSTDDTVIVVSRTLEMKPVILNILNVAGSLAVPLSLMNVLVSAMVSKRSVIFDIWEPEEAEIYMEHSFLYLWLRPEQVMTTNIDGAQIALCIFILDSSSFNPCLALGYAMLNIVKDYGKEGVVVSVAYEVNSFGAYAILLLGDGFQASYDEARRMAKDSPETYGDSYGMQIAVDLCSHHDENIM</sequence>
<evidence type="ECO:0000313" key="2">
    <source>
        <dbReference type="EMBL" id="KAK0433836.1"/>
    </source>
</evidence>
<reference evidence="2" key="1">
    <citation type="submission" date="2023-06" db="EMBL/GenBank/DDBJ databases">
        <authorList>
            <consortium name="Lawrence Berkeley National Laboratory"/>
            <person name="Ahrendt S."/>
            <person name="Sahu N."/>
            <person name="Indic B."/>
            <person name="Wong-Bajracharya J."/>
            <person name="Merenyi Z."/>
            <person name="Ke H.-M."/>
            <person name="Monk M."/>
            <person name="Kocsube S."/>
            <person name="Drula E."/>
            <person name="Lipzen A."/>
            <person name="Balint B."/>
            <person name="Henrissat B."/>
            <person name="Andreopoulos B."/>
            <person name="Martin F.M."/>
            <person name="Harder C.B."/>
            <person name="Rigling D."/>
            <person name="Ford K.L."/>
            <person name="Foster G.D."/>
            <person name="Pangilinan J."/>
            <person name="Papanicolaou A."/>
            <person name="Barry K."/>
            <person name="LaButti K."/>
            <person name="Viragh M."/>
            <person name="Koriabine M."/>
            <person name="Yan M."/>
            <person name="Riley R."/>
            <person name="Champramary S."/>
            <person name="Plett K.L."/>
            <person name="Tsai I.J."/>
            <person name="Slot J."/>
            <person name="Sipos G."/>
            <person name="Plett J."/>
            <person name="Nagy L.G."/>
            <person name="Grigoriev I.V."/>
        </authorList>
    </citation>
    <scope>NUCLEOTIDE SEQUENCE</scope>
    <source>
        <strain evidence="2">CCBAS 213</strain>
    </source>
</reference>
<keyword evidence="1" id="KW-1133">Transmembrane helix</keyword>
<accession>A0AA39J0E5</accession>
<keyword evidence="3" id="KW-1185">Reference proteome</keyword>
<name>A0AA39J0E5_ARMTA</name>
<keyword evidence="1" id="KW-0812">Transmembrane</keyword>
<evidence type="ECO:0000313" key="3">
    <source>
        <dbReference type="Proteomes" id="UP001175211"/>
    </source>
</evidence>
<proteinExistence type="predicted"/>
<dbReference type="EMBL" id="JAUEPS010000207">
    <property type="protein sequence ID" value="KAK0433836.1"/>
    <property type="molecule type" value="Genomic_DNA"/>
</dbReference>
<protein>
    <submittedName>
        <fullName evidence="2">Uncharacterized protein</fullName>
    </submittedName>
</protein>
<evidence type="ECO:0000256" key="1">
    <source>
        <dbReference type="SAM" id="Phobius"/>
    </source>
</evidence>
<gene>
    <name evidence="2" type="ORF">EV420DRAFT_1488931</name>
</gene>
<comment type="caution">
    <text evidence="2">The sequence shown here is derived from an EMBL/GenBank/DDBJ whole genome shotgun (WGS) entry which is preliminary data.</text>
</comment>
<feature type="transmembrane region" description="Helical" evidence="1">
    <location>
        <begin position="21"/>
        <end position="43"/>
    </location>
</feature>
<keyword evidence="1" id="KW-0472">Membrane</keyword>
<dbReference type="Proteomes" id="UP001175211">
    <property type="component" value="Unassembled WGS sequence"/>
</dbReference>
<dbReference type="RefSeq" id="XP_060321586.1">
    <property type="nucleotide sequence ID" value="XM_060470671.1"/>
</dbReference>